<evidence type="ECO:0000256" key="1">
    <source>
        <dbReference type="ARBA" id="ARBA00004123"/>
    </source>
</evidence>
<dbReference type="Gene3D" id="3.40.1620.30">
    <property type="entry name" value="ERCC4, Mus81-Eme1 complex, nuclease domain, subdomain 1"/>
    <property type="match status" value="1"/>
</dbReference>
<dbReference type="SMART" id="SM00891">
    <property type="entry name" value="ERCC4"/>
    <property type="match status" value="1"/>
</dbReference>
<dbReference type="GO" id="GO:0031297">
    <property type="term" value="P:replication fork processing"/>
    <property type="evidence" value="ECO:0007669"/>
    <property type="project" value="TreeGrafter"/>
</dbReference>
<gene>
    <name evidence="10" type="primary">eme1</name>
</gene>
<evidence type="ECO:0000256" key="5">
    <source>
        <dbReference type="ARBA" id="ARBA00023204"/>
    </source>
</evidence>
<evidence type="ECO:0000256" key="4">
    <source>
        <dbReference type="ARBA" id="ARBA00023172"/>
    </source>
</evidence>
<dbReference type="Gene3D" id="4.10.800.30">
    <property type="entry name" value="ERCC4, Mus81-Eme1 complex, nuclease domain, subdomain 2"/>
    <property type="match status" value="1"/>
</dbReference>
<keyword evidence="6" id="KW-0539">Nucleus</keyword>
<dbReference type="Ensembl" id="ENSSFOT00015001334.2">
    <property type="protein sequence ID" value="ENSSFOP00015001300.2"/>
    <property type="gene ID" value="ENSSFOG00015000898.2"/>
</dbReference>
<dbReference type="FunFam" id="3.40.50.10130:FF:000007">
    <property type="entry name" value="Probable crossover junction endonuclease EME2"/>
    <property type="match status" value="1"/>
</dbReference>
<reference evidence="10" key="2">
    <citation type="submission" date="2025-08" db="UniProtKB">
        <authorList>
            <consortium name="Ensembl"/>
        </authorList>
    </citation>
    <scope>IDENTIFICATION</scope>
</reference>
<dbReference type="Proteomes" id="UP000694397">
    <property type="component" value="Chromosome 20"/>
</dbReference>
<organism evidence="10 11">
    <name type="scientific">Scleropages formosus</name>
    <name type="common">Asian bonytongue</name>
    <name type="synonym">Osteoglossum formosum</name>
    <dbReference type="NCBI Taxonomy" id="113540"/>
    <lineage>
        <taxon>Eukaryota</taxon>
        <taxon>Metazoa</taxon>
        <taxon>Chordata</taxon>
        <taxon>Craniata</taxon>
        <taxon>Vertebrata</taxon>
        <taxon>Euteleostomi</taxon>
        <taxon>Actinopterygii</taxon>
        <taxon>Neopterygii</taxon>
        <taxon>Teleostei</taxon>
        <taxon>Osteoglossocephala</taxon>
        <taxon>Osteoglossomorpha</taxon>
        <taxon>Osteoglossiformes</taxon>
        <taxon>Osteoglossidae</taxon>
        <taxon>Scleropages</taxon>
    </lineage>
</organism>
<dbReference type="FunFam" id="3.40.1620.30:FF:000001">
    <property type="entry name" value="Essential meiotic structure-specific endonuclease 1"/>
    <property type="match status" value="1"/>
</dbReference>
<dbReference type="GO" id="GO:0006302">
    <property type="term" value="P:double-strand break repair"/>
    <property type="evidence" value="ECO:0007669"/>
    <property type="project" value="TreeGrafter"/>
</dbReference>
<evidence type="ECO:0000259" key="9">
    <source>
        <dbReference type="SMART" id="SM00891"/>
    </source>
</evidence>
<dbReference type="Gene3D" id="1.10.150.670">
    <property type="entry name" value="Crossover junction endonuclease EME1, DNA-binding domain"/>
    <property type="match status" value="1"/>
</dbReference>
<dbReference type="FunFam" id="1.10.150.670:FF:000002">
    <property type="entry name" value="Crossover junction endonuclease EME1"/>
    <property type="match status" value="1"/>
</dbReference>
<keyword evidence="5" id="KW-0234">DNA repair</keyword>
<dbReference type="InterPro" id="IPR006166">
    <property type="entry name" value="ERCC4_domain"/>
</dbReference>
<evidence type="ECO:0000313" key="10">
    <source>
        <dbReference type="Ensembl" id="ENSSFOP00015001300.2"/>
    </source>
</evidence>
<dbReference type="OrthoDB" id="343092at2759"/>
<comment type="subcellular location">
    <subcellularLocation>
        <location evidence="1">Nucleus</location>
    </subcellularLocation>
</comment>
<dbReference type="GO" id="GO:0008821">
    <property type="term" value="F:crossover junction DNA endonuclease activity"/>
    <property type="evidence" value="ECO:0007669"/>
    <property type="project" value="TreeGrafter"/>
</dbReference>
<comment type="similarity">
    <text evidence="2">Belongs to the EME1/MMS4 family.</text>
</comment>
<evidence type="ECO:0000313" key="11">
    <source>
        <dbReference type="Proteomes" id="UP000694397"/>
    </source>
</evidence>
<proteinExistence type="inferred from homology"/>
<accession>A0A8C9QVB5</accession>
<keyword evidence="4" id="KW-0233">DNA recombination</keyword>
<keyword evidence="11" id="KW-1185">Reference proteome</keyword>
<dbReference type="InterPro" id="IPR043087">
    <property type="entry name" value="Eme1_nucdom_sub2"/>
</dbReference>
<dbReference type="GeneTree" id="ENSGT00530000063937"/>
<dbReference type="InterPro" id="IPR033310">
    <property type="entry name" value="Mms4/EME1/EME2"/>
</dbReference>
<dbReference type="GO" id="GO:0003677">
    <property type="term" value="F:DNA binding"/>
    <property type="evidence" value="ECO:0007669"/>
    <property type="project" value="InterPro"/>
</dbReference>
<evidence type="ECO:0000256" key="6">
    <source>
        <dbReference type="ARBA" id="ARBA00023242"/>
    </source>
</evidence>
<reference evidence="10 11" key="1">
    <citation type="submission" date="2019-04" db="EMBL/GenBank/DDBJ databases">
        <authorList>
            <consortium name="Wellcome Sanger Institute Data Sharing"/>
        </authorList>
    </citation>
    <scope>NUCLEOTIDE SEQUENCE [LARGE SCALE GENOMIC DNA]</scope>
</reference>
<dbReference type="AlphaFoldDB" id="A0A8C9QVB5"/>
<comment type="subunit">
    <text evidence="7">Part of the heterodimeric MUS81-EME2 complex; the complex forms specifically during the DNA replication phase of the cell cycle.</text>
</comment>
<dbReference type="GO" id="GO:0031573">
    <property type="term" value="P:mitotic intra-S DNA damage checkpoint signaling"/>
    <property type="evidence" value="ECO:0007669"/>
    <property type="project" value="TreeGrafter"/>
</dbReference>
<evidence type="ECO:0000256" key="8">
    <source>
        <dbReference type="ARBA" id="ARBA00093614"/>
    </source>
</evidence>
<dbReference type="GO" id="GO:0000712">
    <property type="term" value="P:resolution of meiotic recombination intermediates"/>
    <property type="evidence" value="ECO:0007669"/>
    <property type="project" value="TreeGrafter"/>
</dbReference>
<evidence type="ECO:0000256" key="7">
    <source>
        <dbReference type="ARBA" id="ARBA00093485"/>
    </source>
</evidence>
<name>A0A8C9QVB5_SCLFO</name>
<evidence type="ECO:0000256" key="3">
    <source>
        <dbReference type="ARBA" id="ARBA00022763"/>
    </source>
</evidence>
<dbReference type="Pfam" id="PF21292">
    <property type="entry name" value="EME1-MUS81_C"/>
    <property type="match status" value="1"/>
</dbReference>
<protein>
    <recommendedName>
        <fullName evidence="8">Structure-specific endonuclease subunit EME2</fullName>
    </recommendedName>
</protein>
<dbReference type="InterPro" id="IPR042530">
    <property type="entry name" value="EME1/EME2_C"/>
</dbReference>
<feature type="domain" description="ERCC4" evidence="9">
    <location>
        <begin position="191"/>
        <end position="460"/>
    </location>
</feature>
<dbReference type="PANTHER" id="PTHR21077:SF7">
    <property type="entry name" value="CROSSOVER JUNCTION ENDONUCLEASE EME1"/>
    <property type="match status" value="1"/>
</dbReference>
<sequence length="515" mass="56700">MGGSLEEDQSTSSSDLEDLPSYGFLRAGCSQSDGIQRKPADVMVIDSLDFEAPSLLPAAAAAVGGGGQKDIMMVSSESEEEEVYVPLAVRLRRHLGGSTTSSPILEPGQTLQTFAGQPRFGLFMETTTSSPKKKAAKRTMAEIKAHREDALKTRVNKETHRLELERQRAEKKALTDAAKAIRPKECIKHMVVSVDPALLQLEGGGALLTSLQALGCSCAIEKQIVPRSVTWTRRTPSAQAGEEHRALQSHAVIHVPVNDFISMVHNYNQQRGVAVDCGQTLTGWTCLLLAQSTGHNPSLAVIDIEKYFRSQKSQNQRKYREAVQGNDLTAASGKGKKKKEGCEKLPDVSRVAVEEALVDLQLRTGVQVHFLATWKDFCDYIAMSTKAVAEAPFKREREKNCFSFCLESEWAGGQRVDRNGKGLLQVWKRQIQQLNRVSLDMASAIVTAYPSPQLLTEAYGRCRSDREKALLLSDLLIRRGEGVTSTTRRIGPELSKRLSWLMTSSNPEQVLDSMS</sequence>
<dbReference type="GO" id="GO:0005634">
    <property type="term" value="C:nucleus"/>
    <property type="evidence" value="ECO:0007669"/>
    <property type="project" value="UniProtKB-SubCell"/>
</dbReference>
<dbReference type="InterPro" id="IPR043086">
    <property type="entry name" value="EME1_nucdom_sub1"/>
</dbReference>
<reference evidence="10" key="3">
    <citation type="submission" date="2025-09" db="UniProtKB">
        <authorList>
            <consortium name="Ensembl"/>
        </authorList>
    </citation>
    <scope>IDENTIFICATION</scope>
</reference>
<keyword evidence="3" id="KW-0227">DNA damage</keyword>
<dbReference type="GO" id="GO:0048476">
    <property type="term" value="C:Holliday junction resolvase complex"/>
    <property type="evidence" value="ECO:0007669"/>
    <property type="project" value="InterPro"/>
</dbReference>
<evidence type="ECO:0000256" key="2">
    <source>
        <dbReference type="ARBA" id="ARBA00005313"/>
    </source>
</evidence>
<dbReference type="Pfam" id="PF02732">
    <property type="entry name" value="ERCC4"/>
    <property type="match status" value="1"/>
</dbReference>
<dbReference type="PANTHER" id="PTHR21077">
    <property type="entry name" value="EME1 PROTEIN"/>
    <property type="match status" value="1"/>
</dbReference>